<dbReference type="InterPro" id="IPR005929">
    <property type="entry name" value="Ribulokinase"/>
</dbReference>
<evidence type="ECO:0000259" key="8">
    <source>
        <dbReference type="Pfam" id="PF00370"/>
    </source>
</evidence>
<dbReference type="SUPFAM" id="SSF53067">
    <property type="entry name" value="Actin-like ATPase domain"/>
    <property type="match status" value="2"/>
</dbReference>
<proteinExistence type="inferred from homology"/>
<keyword evidence="2" id="KW-0547">Nucleotide-binding</keyword>
<dbReference type="Gene3D" id="3.30.420.40">
    <property type="match status" value="2"/>
</dbReference>
<protein>
    <recommendedName>
        <fullName evidence="12">Sugar kinase</fullName>
    </recommendedName>
</protein>
<sequence length="480" mass="52276">MAQHPIYIGVDIGTQGLRCIGWQNGSIIARNSIPLTTLNPRSGWAVQDASEIWDAFVKVVKLTVEQCQPYGELRGIGLDATSSIMMVGRDGTPKSEVMLWMDVRAGKYAQTIGGLVGRSESAELPWSKALWLYDTYPHLFNESNYLIEVADWINWNLTGEWTRSRASASLKWHATTKSDLPEWANLFPEIVKCLPKTTVGVAERLGVVCSRAAQQIGVKESNVIVAGPIIDAYAGAIGSGAIQPGSMALILGSSTCELFHDYSFKPTAGLWGPFDDVYHVGLDVLEAGQPSTGSVVRWVERNMGASRSLDELDKMACEIEPGCGGLRVFPAFQGVRSPWPNERARGAIHGLSLGHSVAHVIRAVYEGTSSDIRRIMDTLKMGATRRIVASGGGTNSRLWLQIIADICGLPLEIADNDSVTRGAAMLAAKADGYISQLNDLSVAWPIIQPSEQMGVYQEVYQKYLEEFPTFMPADRVNISG</sequence>
<evidence type="ECO:0000256" key="6">
    <source>
        <dbReference type="ARBA" id="ARBA00023277"/>
    </source>
</evidence>
<evidence type="ECO:0000259" key="9">
    <source>
        <dbReference type="Pfam" id="PF02782"/>
    </source>
</evidence>
<gene>
    <name evidence="10" type="ORF">BXT84_03170</name>
</gene>
<evidence type="ECO:0000313" key="11">
    <source>
        <dbReference type="Proteomes" id="UP000325292"/>
    </source>
</evidence>
<dbReference type="CDD" id="cd07781">
    <property type="entry name" value="ASKHA_NBD_FGGY_L-RBK"/>
    <property type="match status" value="1"/>
</dbReference>
<reference evidence="10 11" key="1">
    <citation type="journal article" date="2019" name="Sci. Rep.">
        <title>Sulfobacillus thermotolerans: new insights into resistance and metabolic capacities of acidophilic chemolithotrophs.</title>
        <authorList>
            <person name="Panyushkina A.E."/>
            <person name="Babenko V.V."/>
            <person name="Nikitina A.S."/>
            <person name="Selezneva O.V."/>
            <person name="Tsaplina I.A."/>
            <person name="Letarova M.A."/>
            <person name="Kostryukova E.S."/>
            <person name="Letarov A.V."/>
        </authorList>
    </citation>
    <scope>NUCLEOTIDE SEQUENCE [LARGE SCALE GENOMIC DNA]</scope>
    <source>
        <strain evidence="10 11">Kr1</strain>
    </source>
</reference>
<evidence type="ECO:0000256" key="7">
    <source>
        <dbReference type="RuleBase" id="RU003733"/>
    </source>
</evidence>
<evidence type="ECO:0000256" key="4">
    <source>
        <dbReference type="ARBA" id="ARBA00022840"/>
    </source>
</evidence>
<organism evidence="10 11">
    <name type="scientific">Sulfobacillus thermotolerans</name>
    <dbReference type="NCBI Taxonomy" id="338644"/>
    <lineage>
        <taxon>Bacteria</taxon>
        <taxon>Bacillati</taxon>
        <taxon>Bacillota</taxon>
        <taxon>Clostridia</taxon>
        <taxon>Eubacteriales</taxon>
        <taxon>Clostridiales Family XVII. Incertae Sedis</taxon>
        <taxon>Sulfobacillus</taxon>
    </lineage>
</organism>
<keyword evidence="4" id="KW-0067">ATP-binding</keyword>
<keyword evidence="5" id="KW-0054">Arabinose catabolism</keyword>
<dbReference type="PANTHER" id="PTHR43435">
    <property type="entry name" value="RIBULOKINASE"/>
    <property type="match status" value="1"/>
</dbReference>
<name>A0ABM6RP11_9FIRM</name>
<dbReference type="InterPro" id="IPR043129">
    <property type="entry name" value="ATPase_NBD"/>
</dbReference>
<evidence type="ECO:0000256" key="3">
    <source>
        <dbReference type="ARBA" id="ARBA00022777"/>
    </source>
</evidence>
<dbReference type="Pfam" id="PF00370">
    <property type="entry name" value="FGGY_N"/>
    <property type="match status" value="1"/>
</dbReference>
<accession>A0ABM6RP11</accession>
<evidence type="ECO:0000256" key="1">
    <source>
        <dbReference type="ARBA" id="ARBA00022679"/>
    </source>
</evidence>
<keyword evidence="6" id="KW-0119">Carbohydrate metabolism</keyword>
<comment type="similarity">
    <text evidence="7">Belongs to the FGGY kinase family.</text>
</comment>
<keyword evidence="1 7" id="KW-0808">Transferase</keyword>
<dbReference type="EMBL" id="CP019454">
    <property type="protein sequence ID" value="AUW93072.1"/>
    <property type="molecule type" value="Genomic_DNA"/>
</dbReference>
<dbReference type="InterPro" id="IPR018484">
    <property type="entry name" value="FGGY_N"/>
</dbReference>
<dbReference type="InterPro" id="IPR018485">
    <property type="entry name" value="FGGY_C"/>
</dbReference>
<dbReference type="InterPro" id="IPR018483">
    <property type="entry name" value="Carb_kinase_FGGY_CS"/>
</dbReference>
<dbReference type="PIRSF" id="PIRSF000538">
    <property type="entry name" value="GlpK"/>
    <property type="match status" value="1"/>
</dbReference>
<evidence type="ECO:0000256" key="2">
    <source>
        <dbReference type="ARBA" id="ARBA00022741"/>
    </source>
</evidence>
<evidence type="ECO:0000256" key="5">
    <source>
        <dbReference type="ARBA" id="ARBA00022935"/>
    </source>
</evidence>
<dbReference type="Pfam" id="PF02782">
    <property type="entry name" value="FGGY_C"/>
    <property type="match status" value="1"/>
</dbReference>
<dbReference type="InterPro" id="IPR000577">
    <property type="entry name" value="Carb_kinase_FGGY"/>
</dbReference>
<dbReference type="Proteomes" id="UP000325292">
    <property type="component" value="Chromosome"/>
</dbReference>
<feature type="domain" description="Carbohydrate kinase FGGY N-terminal" evidence="8">
    <location>
        <begin position="6"/>
        <end position="238"/>
    </location>
</feature>
<evidence type="ECO:0008006" key="12">
    <source>
        <dbReference type="Google" id="ProtNLM"/>
    </source>
</evidence>
<dbReference type="PROSITE" id="PS00445">
    <property type="entry name" value="FGGY_KINASES_2"/>
    <property type="match status" value="1"/>
</dbReference>
<feature type="domain" description="Carbohydrate kinase FGGY C-terminal" evidence="9">
    <location>
        <begin position="248"/>
        <end position="430"/>
    </location>
</feature>
<evidence type="ECO:0000313" key="10">
    <source>
        <dbReference type="EMBL" id="AUW93072.1"/>
    </source>
</evidence>
<keyword evidence="11" id="KW-1185">Reference proteome</keyword>
<keyword evidence="3 7" id="KW-0418">Kinase</keyword>
<dbReference type="PANTHER" id="PTHR43435:SF4">
    <property type="entry name" value="FGGY CARBOHYDRATE KINASE DOMAIN-CONTAINING PROTEIN"/>
    <property type="match status" value="1"/>
</dbReference>